<dbReference type="EMBL" id="CTKE01000001">
    <property type="protein sequence ID" value="CQI87922.1"/>
    <property type="molecule type" value="Genomic_DNA"/>
</dbReference>
<gene>
    <name evidence="1" type="ORF">CH64_1075</name>
    <name evidence="2" type="ORF">ERS008555_00246</name>
</gene>
<evidence type="ECO:0000313" key="1">
    <source>
        <dbReference type="EMBL" id="AJJ10064.1"/>
    </source>
</evidence>
<dbReference type="RefSeq" id="WP_156171972.1">
    <property type="nucleotide sequence ID" value="NZ_CABIHO010000002.1"/>
</dbReference>
<proteinExistence type="predicted"/>
<dbReference type="Proteomes" id="UP000031914">
    <property type="component" value="Chromosome"/>
</dbReference>
<dbReference type="EMBL" id="CP009787">
    <property type="protein sequence ID" value="AJJ10064.1"/>
    <property type="molecule type" value="Genomic_DNA"/>
</dbReference>
<dbReference type="KEGG" id="yro:CH64_1075"/>
<dbReference type="GeneID" id="45569246"/>
<organism evidence="2 4">
    <name type="scientific">Yersinia rohdei</name>
    <dbReference type="NCBI Taxonomy" id="29485"/>
    <lineage>
        <taxon>Bacteria</taxon>
        <taxon>Pseudomonadati</taxon>
        <taxon>Pseudomonadota</taxon>
        <taxon>Gammaproteobacteria</taxon>
        <taxon>Enterobacterales</taxon>
        <taxon>Yersiniaceae</taxon>
        <taxon>Yersinia</taxon>
    </lineage>
</organism>
<dbReference type="Proteomes" id="UP000042054">
    <property type="component" value="Unassembled WGS sequence"/>
</dbReference>
<name>A0A0U1HN56_YERRO</name>
<protein>
    <submittedName>
        <fullName evidence="2">Uncharacterized protein</fullName>
    </submittedName>
</protein>
<evidence type="ECO:0000313" key="4">
    <source>
        <dbReference type="Proteomes" id="UP000042054"/>
    </source>
</evidence>
<evidence type="ECO:0000313" key="3">
    <source>
        <dbReference type="Proteomes" id="UP000031914"/>
    </source>
</evidence>
<accession>A0A0U1HN56</accession>
<keyword evidence="3" id="KW-1185">Reference proteome</keyword>
<reference evidence="1 3" key="1">
    <citation type="journal article" date="2015" name="Genome Announc.">
        <title>Thirty-Two Complete Genome Assemblies of Nine Yersinia Species, Including Y. pestis, Y. pseudotuberculosis, and Y. enterocolitica.</title>
        <authorList>
            <person name="Johnson S.L."/>
            <person name="Daligault H.E."/>
            <person name="Davenport K.W."/>
            <person name="Jaissle J."/>
            <person name="Frey K.G."/>
            <person name="Ladner J.T."/>
            <person name="Broomall S.M."/>
            <person name="Bishop-Lilly K.A."/>
            <person name="Bruce D.C."/>
            <person name="Coyne S.R."/>
            <person name="Gibbons H.S."/>
            <person name="Lo C.C."/>
            <person name="Munk A.C."/>
            <person name="Rosenzweig C.N."/>
            <person name="Koroleva G.I."/>
            <person name="Palacios G.F."/>
            <person name="Redden C.L."/>
            <person name="Xu Y."/>
            <person name="Minogue T.D."/>
            <person name="Chain P.S."/>
        </authorList>
    </citation>
    <scope>NUCLEOTIDE SEQUENCE [LARGE SCALE GENOMIC DNA]</scope>
    <source>
        <strain evidence="1 3">YRA</strain>
    </source>
</reference>
<evidence type="ECO:0000313" key="2">
    <source>
        <dbReference type="EMBL" id="CQI87922.1"/>
    </source>
</evidence>
<reference evidence="2 4" key="2">
    <citation type="submission" date="2015-03" db="EMBL/GenBank/DDBJ databases">
        <authorList>
            <person name="Murphy D."/>
        </authorList>
    </citation>
    <scope>NUCLEOTIDE SEQUENCE [LARGE SCALE GENOMIC DNA]</scope>
    <source>
        <strain evidence="2 4">68/02</strain>
    </source>
</reference>
<sequence length="57" mass="6063">MNVSKVSATKYDDVAGGDASVTRWGFDVAGSNHGHTYADNHNDNSLASSRRIEILPG</sequence>
<dbReference type="AlphaFoldDB" id="A0A0U1HN56"/>